<keyword evidence="1" id="KW-0966">Cell projection</keyword>
<evidence type="ECO:0000313" key="1">
    <source>
        <dbReference type="EMBL" id="HEF66284.1"/>
    </source>
</evidence>
<dbReference type="PANTHER" id="PTHR39185:SF1">
    <property type="entry name" value="SWARMING MOTILITY PROTEIN SWRD"/>
    <property type="match status" value="1"/>
</dbReference>
<protein>
    <submittedName>
        <fullName evidence="1">Flagellar protein FlbD</fullName>
    </submittedName>
</protein>
<organism evidence="1">
    <name type="scientific">Thermomicrobium roseum</name>
    <dbReference type="NCBI Taxonomy" id="500"/>
    <lineage>
        <taxon>Bacteria</taxon>
        <taxon>Pseudomonadati</taxon>
        <taxon>Thermomicrobiota</taxon>
        <taxon>Thermomicrobia</taxon>
        <taxon>Thermomicrobiales</taxon>
        <taxon>Thermomicrobiaceae</taxon>
        <taxon>Thermomicrobium</taxon>
    </lineage>
</organism>
<dbReference type="InterPro" id="IPR009384">
    <property type="entry name" value="SwrD-like"/>
</dbReference>
<keyword evidence="1" id="KW-0282">Flagellum</keyword>
<dbReference type="AlphaFoldDB" id="A0A7C2B5T8"/>
<reference evidence="1" key="1">
    <citation type="journal article" date="2020" name="mSystems">
        <title>Genome- and Community-Level Interaction Insights into Carbon Utilization and Element Cycling Functions of Hydrothermarchaeota in Hydrothermal Sediment.</title>
        <authorList>
            <person name="Zhou Z."/>
            <person name="Liu Y."/>
            <person name="Xu W."/>
            <person name="Pan J."/>
            <person name="Luo Z.H."/>
            <person name="Li M."/>
        </authorList>
    </citation>
    <scope>NUCLEOTIDE SEQUENCE [LARGE SCALE GENOMIC DNA]</scope>
    <source>
        <strain evidence="1">SpSt-222</strain>
    </source>
</reference>
<comment type="caution">
    <text evidence="1">The sequence shown here is derived from an EMBL/GenBank/DDBJ whole genome shotgun (WGS) entry which is preliminary data.</text>
</comment>
<proteinExistence type="predicted"/>
<dbReference type="EMBL" id="DSJL01000011">
    <property type="protein sequence ID" value="HEF66284.1"/>
    <property type="molecule type" value="Genomic_DNA"/>
</dbReference>
<accession>A0A7C2B5T8</accession>
<name>A0A7C2B5T8_THERO</name>
<gene>
    <name evidence="1" type="ORF">ENP47_11920</name>
</gene>
<sequence length="76" mass="8509">MIAVTRLDGTRVVINAELIETIEAVPETVIVLVTRRRIMVREPVDEVVERVLAYRRGLVMPADAVRGALPARDTQE</sequence>
<dbReference type="PANTHER" id="PTHR39185">
    <property type="entry name" value="SWARMING MOTILITY PROTEIN SWRD"/>
    <property type="match status" value="1"/>
</dbReference>
<dbReference type="Pfam" id="PF06289">
    <property type="entry name" value="FlbD"/>
    <property type="match status" value="1"/>
</dbReference>
<keyword evidence="1" id="KW-0969">Cilium</keyword>